<dbReference type="Proteomes" id="UP000014803">
    <property type="component" value="Chromosome"/>
</dbReference>
<evidence type="ECO:0000313" key="2">
    <source>
        <dbReference type="Proteomes" id="UP000014803"/>
    </source>
</evidence>
<dbReference type="AlphaFoldDB" id="S4XXA0"/>
<accession>S4XXA0</accession>
<dbReference type="STRING" id="1254432.SCE1572_19615"/>
<dbReference type="HOGENOM" id="CLU_3276776_0_0_7"/>
<name>S4XXA0_SORCE</name>
<proteinExistence type="predicted"/>
<gene>
    <name evidence="1" type="ORF">SCE1572_19615</name>
</gene>
<protein>
    <submittedName>
        <fullName evidence="1">Uncharacterized protein</fullName>
    </submittedName>
</protein>
<dbReference type="PATRIC" id="fig|1254432.3.peg.4433"/>
<evidence type="ECO:0000313" key="1">
    <source>
        <dbReference type="EMBL" id="AGP36505.1"/>
    </source>
</evidence>
<dbReference type="EMBL" id="CP003969">
    <property type="protein sequence ID" value="AGP36505.1"/>
    <property type="molecule type" value="Genomic_DNA"/>
</dbReference>
<organism evidence="1 2">
    <name type="scientific">Sorangium cellulosum So0157-2</name>
    <dbReference type="NCBI Taxonomy" id="1254432"/>
    <lineage>
        <taxon>Bacteria</taxon>
        <taxon>Pseudomonadati</taxon>
        <taxon>Myxococcota</taxon>
        <taxon>Polyangia</taxon>
        <taxon>Polyangiales</taxon>
        <taxon>Polyangiaceae</taxon>
        <taxon>Sorangium</taxon>
    </lineage>
</organism>
<dbReference type="KEGG" id="scu:SCE1572_19615"/>
<sequence length="41" mass="4069">MFVRGAKAAPEAAATFALCFGETAPHGLIAFLSGGEARSSG</sequence>
<reference evidence="1 2" key="1">
    <citation type="journal article" date="2013" name="Sci. Rep.">
        <title>Extraordinary expansion of a Sorangium cellulosum genome from an alkaline milieu.</title>
        <authorList>
            <person name="Han K."/>
            <person name="Li Z.F."/>
            <person name="Peng R."/>
            <person name="Zhu L.P."/>
            <person name="Zhou T."/>
            <person name="Wang L.G."/>
            <person name="Li S.G."/>
            <person name="Zhang X.B."/>
            <person name="Hu W."/>
            <person name="Wu Z.H."/>
            <person name="Qin N."/>
            <person name="Li Y.Z."/>
        </authorList>
    </citation>
    <scope>NUCLEOTIDE SEQUENCE [LARGE SCALE GENOMIC DNA]</scope>
    <source>
        <strain evidence="1 2">So0157-2</strain>
    </source>
</reference>